<dbReference type="InterPro" id="IPR019639">
    <property type="entry name" value="DUF2505"/>
</dbReference>
<protein>
    <submittedName>
        <fullName evidence="1">DUF2505 domain-containing protein</fullName>
    </submittedName>
</protein>
<reference evidence="1 2" key="1">
    <citation type="submission" date="2019-05" db="EMBL/GenBank/DDBJ databases">
        <authorList>
            <person name="Lee S.D."/>
        </authorList>
    </citation>
    <scope>NUCLEOTIDE SEQUENCE [LARGE SCALE GENOMIC DNA]</scope>
    <source>
        <strain evidence="1 2">C5-26</strain>
    </source>
</reference>
<gene>
    <name evidence="1" type="ORF">FGL98_15320</name>
</gene>
<keyword evidence="2" id="KW-1185">Reference proteome</keyword>
<evidence type="ECO:0000313" key="1">
    <source>
        <dbReference type="EMBL" id="TWP35117.1"/>
    </source>
</evidence>
<reference evidence="1 2" key="2">
    <citation type="submission" date="2019-08" db="EMBL/GenBank/DDBJ databases">
        <title>Jejuicoccus antrihumi gen. nov., sp. nov., a new member of the family Dermacoccaceae isolated from a cave.</title>
        <authorList>
            <person name="Schumann P."/>
            <person name="Kim I.S."/>
        </authorList>
    </citation>
    <scope>NUCLEOTIDE SEQUENCE [LARGE SCALE GENOMIC DNA]</scope>
    <source>
        <strain evidence="1 2">C5-26</strain>
    </source>
</reference>
<sequence>MRIEETWSYDADAHRVYAMTIDPRFQESKCRHAAAVSYSAGVTHKDGHDLVLIRRSMSTEGFPPQLRSMIGNTINIEERQLWPTEADADGRREAEVTVAIMGAPVMFTGRLQMTPQGESTSMRASGDLRARVPLFGGKIEEAAVPAITGAIEIERSTGRSYLEQ</sequence>
<dbReference type="EMBL" id="VCQV01000022">
    <property type="protein sequence ID" value="TWP35117.1"/>
    <property type="molecule type" value="Genomic_DNA"/>
</dbReference>
<proteinExistence type="predicted"/>
<organism evidence="1 2">
    <name type="scientific">Leekyejoonella antrihumi</name>
    <dbReference type="NCBI Taxonomy" id="1660198"/>
    <lineage>
        <taxon>Bacteria</taxon>
        <taxon>Bacillati</taxon>
        <taxon>Actinomycetota</taxon>
        <taxon>Actinomycetes</taxon>
        <taxon>Micrococcales</taxon>
        <taxon>Dermacoccaceae</taxon>
        <taxon>Leekyejoonella</taxon>
    </lineage>
</organism>
<dbReference type="Proteomes" id="UP000320244">
    <property type="component" value="Unassembled WGS sequence"/>
</dbReference>
<comment type="caution">
    <text evidence="1">The sequence shown here is derived from an EMBL/GenBank/DDBJ whole genome shotgun (WGS) entry which is preliminary data.</text>
</comment>
<name>A0A563DY10_9MICO</name>
<dbReference type="RefSeq" id="WP_146317972.1">
    <property type="nucleotide sequence ID" value="NZ_VCQV01000022.1"/>
</dbReference>
<dbReference type="OrthoDB" id="3266819at2"/>
<dbReference type="Pfam" id="PF10698">
    <property type="entry name" value="DUF2505"/>
    <property type="match status" value="1"/>
</dbReference>
<evidence type="ECO:0000313" key="2">
    <source>
        <dbReference type="Proteomes" id="UP000320244"/>
    </source>
</evidence>
<accession>A0A563DY10</accession>
<dbReference type="AlphaFoldDB" id="A0A563DY10"/>